<proteinExistence type="predicted"/>
<dbReference type="RefSeq" id="WP_240716269.1">
    <property type="nucleotide sequence ID" value="NZ_JAKVTW010000001.1"/>
</dbReference>
<gene>
    <name evidence="1" type="ORF">MLE19_01335</name>
</gene>
<dbReference type="PANTHER" id="PTHR43857:SF1">
    <property type="entry name" value="YJGH FAMILY PROTEIN"/>
    <property type="match status" value="1"/>
</dbReference>
<name>A0ABS9S1H4_9GAMM</name>
<keyword evidence="2" id="KW-1185">Reference proteome</keyword>
<dbReference type="SUPFAM" id="SSF55298">
    <property type="entry name" value="YjgF-like"/>
    <property type="match status" value="1"/>
</dbReference>
<dbReference type="Gene3D" id="3.30.1330.40">
    <property type="entry name" value="RutC-like"/>
    <property type="match status" value="1"/>
</dbReference>
<organism evidence="1 2">
    <name type="scientific">Vreelandella neptunia</name>
    <dbReference type="NCBI Taxonomy" id="115551"/>
    <lineage>
        <taxon>Bacteria</taxon>
        <taxon>Pseudomonadati</taxon>
        <taxon>Pseudomonadota</taxon>
        <taxon>Gammaproteobacteria</taxon>
        <taxon>Oceanospirillales</taxon>
        <taxon>Halomonadaceae</taxon>
        <taxon>Vreelandella</taxon>
    </lineage>
</organism>
<comment type="caution">
    <text evidence="1">The sequence shown here is derived from an EMBL/GenBank/DDBJ whole genome shotgun (WGS) entry which is preliminary data.</text>
</comment>
<sequence length="137" mass="14992">MSDANVHQLLHPSHWKPAIGYANGVLASGQTVFVGGQIGWNADQVFESDDFVVQVNQALQNIVAILKEANAGPEHIVRLTWYVTDKREYLARLKEVGGAYREVLGKHFPAMTMVQVAGLVEDQAKVEIEATAVIPVV</sequence>
<dbReference type="EMBL" id="JAKVTW010000001">
    <property type="protein sequence ID" value="MCH4809962.1"/>
    <property type="molecule type" value="Genomic_DNA"/>
</dbReference>
<evidence type="ECO:0000313" key="1">
    <source>
        <dbReference type="EMBL" id="MCH4809962.1"/>
    </source>
</evidence>
<dbReference type="PANTHER" id="PTHR43857">
    <property type="entry name" value="BLR7761 PROTEIN"/>
    <property type="match status" value="1"/>
</dbReference>
<dbReference type="InterPro" id="IPR006175">
    <property type="entry name" value="YjgF/YER057c/UK114"/>
</dbReference>
<dbReference type="InterPro" id="IPR035959">
    <property type="entry name" value="RutC-like_sf"/>
</dbReference>
<protein>
    <submittedName>
        <fullName evidence="1">RidA family protein</fullName>
    </submittedName>
</protein>
<dbReference type="Pfam" id="PF01042">
    <property type="entry name" value="Ribonuc_L-PSP"/>
    <property type="match status" value="1"/>
</dbReference>
<reference evidence="1 2" key="1">
    <citation type="submission" date="2022-03" db="EMBL/GenBank/DDBJ databases">
        <title>Genomic signatures underlying metal tolerance in selected Arctic bacterial isolates.</title>
        <authorList>
            <person name="Thomas F.A."/>
            <person name="Venkatachalam S."/>
            <person name="Krishnan K.P."/>
        </authorList>
    </citation>
    <scope>NUCLEOTIDE SEQUENCE [LARGE SCALE GENOMIC DNA]</scope>
    <source>
        <strain evidence="1 2">HM116</strain>
    </source>
</reference>
<evidence type="ECO:0000313" key="2">
    <source>
        <dbReference type="Proteomes" id="UP001320609"/>
    </source>
</evidence>
<dbReference type="Proteomes" id="UP001320609">
    <property type="component" value="Unassembled WGS sequence"/>
</dbReference>
<dbReference type="CDD" id="cd00448">
    <property type="entry name" value="YjgF_YER057c_UK114_family"/>
    <property type="match status" value="1"/>
</dbReference>
<accession>A0ABS9S1H4</accession>